<gene>
    <name evidence="5" type="ORF">Sya03_18830</name>
</gene>
<evidence type="ECO:0000259" key="4">
    <source>
        <dbReference type="Pfam" id="PF13458"/>
    </source>
</evidence>
<dbReference type="PROSITE" id="PS51257">
    <property type="entry name" value="PROKAR_LIPOPROTEIN"/>
    <property type="match status" value="1"/>
</dbReference>
<dbReference type="Proteomes" id="UP000652013">
    <property type="component" value="Unassembled WGS sequence"/>
</dbReference>
<reference evidence="5" key="1">
    <citation type="submission" date="2021-01" db="EMBL/GenBank/DDBJ databases">
        <title>Whole genome shotgun sequence of Spirilliplanes yamanashiensis NBRC 15828.</title>
        <authorList>
            <person name="Komaki H."/>
            <person name="Tamura T."/>
        </authorList>
    </citation>
    <scope>NUCLEOTIDE SEQUENCE</scope>
    <source>
        <strain evidence="5">NBRC 15828</strain>
    </source>
</reference>
<proteinExistence type="inferred from homology"/>
<dbReference type="PROSITE" id="PS51318">
    <property type="entry name" value="TAT"/>
    <property type="match status" value="1"/>
</dbReference>
<evidence type="ECO:0000256" key="3">
    <source>
        <dbReference type="SAM" id="SignalP"/>
    </source>
</evidence>
<feature type="signal peptide" evidence="3">
    <location>
        <begin position="1"/>
        <end position="23"/>
    </location>
</feature>
<protein>
    <submittedName>
        <fullName evidence="5">Amino acid-binding protein</fullName>
    </submittedName>
</protein>
<sequence>MAQYNRRQALLLAGGLAAATASCSSGPGTTGAPPPDRLRIGLLAPLGGPLKAVGEELANGFRLYLEQNGGRLGGSAIDLVPADEGDTIADGVAALRKLLGDGVAAVAGVANSALLAGAAADIDRARVPVLAANGVPETLQGATYLWATSYAEHEPGVALGPLVARQVAPGRAVAVVAPSTASGDDAVNGFKFAFGPADRRIRGTTIRTPAGTRDFTGPVGRILRMDAAAVYCTYAGDAATGFVRALRAAGSRAAVFGPGGLTDDAVLAEVGERSLGIRTAQNYSADLTNEVNKRFTAAYRRAHGHAPSAAAVGAYDAAHVIDRALRLGGAAAPAERIYFGLDAVGQVESPRGVWQFNLVRTPLQRWYLREVRRDGTLLSNVTVNELTTLG</sequence>
<evidence type="ECO:0000313" key="6">
    <source>
        <dbReference type="Proteomes" id="UP000652013"/>
    </source>
</evidence>
<dbReference type="InterPro" id="IPR028082">
    <property type="entry name" value="Peripla_BP_I"/>
</dbReference>
<dbReference type="Gene3D" id="3.40.50.2300">
    <property type="match status" value="2"/>
</dbReference>
<evidence type="ECO:0000256" key="2">
    <source>
        <dbReference type="ARBA" id="ARBA00022729"/>
    </source>
</evidence>
<dbReference type="PANTHER" id="PTHR30483:SF6">
    <property type="entry name" value="PERIPLASMIC BINDING PROTEIN OF ABC TRANSPORTER FOR NATURAL AMINO ACIDS"/>
    <property type="match status" value="1"/>
</dbReference>
<keyword evidence="6" id="KW-1185">Reference proteome</keyword>
<feature type="domain" description="Leucine-binding protein" evidence="4">
    <location>
        <begin position="38"/>
        <end position="375"/>
    </location>
</feature>
<dbReference type="InterPro" id="IPR051010">
    <property type="entry name" value="BCAA_transport"/>
</dbReference>
<evidence type="ECO:0000256" key="1">
    <source>
        <dbReference type="ARBA" id="ARBA00010062"/>
    </source>
</evidence>
<keyword evidence="2 3" id="KW-0732">Signal</keyword>
<accession>A0A8J4DI92</accession>
<dbReference type="InterPro" id="IPR006311">
    <property type="entry name" value="TAT_signal"/>
</dbReference>
<dbReference type="AlphaFoldDB" id="A0A8J4DI92"/>
<evidence type="ECO:0000313" key="5">
    <source>
        <dbReference type="EMBL" id="GIJ02531.1"/>
    </source>
</evidence>
<comment type="caution">
    <text evidence="5">The sequence shown here is derived from an EMBL/GenBank/DDBJ whole genome shotgun (WGS) entry which is preliminary data.</text>
</comment>
<organism evidence="5 6">
    <name type="scientific">Spirilliplanes yamanashiensis</name>
    <dbReference type="NCBI Taxonomy" id="42233"/>
    <lineage>
        <taxon>Bacteria</taxon>
        <taxon>Bacillati</taxon>
        <taxon>Actinomycetota</taxon>
        <taxon>Actinomycetes</taxon>
        <taxon>Micromonosporales</taxon>
        <taxon>Micromonosporaceae</taxon>
        <taxon>Spirilliplanes</taxon>
    </lineage>
</organism>
<name>A0A8J4DI92_9ACTN</name>
<dbReference type="SUPFAM" id="SSF53822">
    <property type="entry name" value="Periplasmic binding protein-like I"/>
    <property type="match status" value="1"/>
</dbReference>
<feature type="chain" id="PRO_5038801910" evidence="3">
    <location>
        <begin position="24"/>
        <end position="390"/>
    </location>
</feature>
<dbReference type="RefSeq" id="WP_203937840.1">
    <property type="nucleotide sequence ID" value="NZ_BAAAGJ010000012.1"/>
</dbReference>
<dbReference type="InterPro" id="IPR028081">
    <property type="entry name" value="Leu-bd"/>
</dbReference>
<dbReference type="PANTHER" id="PTHR30483">
    <property type="entry name" value="LEUCINE-SPECIFIC-BINDING PROTEIN"/>
    <property type="match status" value="1"/>
</dbReference>
<comment type="similarity">
    <text evidence="1">Belongs to the leucine-binding protein family.</text>
</comment>
<dbReference type="EMBL" id="BOOY01000011">
    <property type="protein sequence ID" value="GIJ02531.1"/>
    <property type="molecule type" value="Genomic_DNA"/>
</dbReference>
<dbReference type="Pfam" id="PF13458">
    <property type="entry name" value="Peripla_BP_6"/>
    <property type="match status" value="1"/>
</dbReference>